<dbReference type="SMART" id="SM00347">
    <property type="entry name" value="HTH_MARR"/>
    <property type="match status" value="1"/>
</dbReference>
<dbReference type="RefSeq" id="WP_252592643.1">
    <property type="nucleotide sequence ID" value="NZ_CP099489.1"/>
</dbReference>
<dbReference type="PANTHER" id="PTHR39515:SF2">
    <property type="entry name" value="HTH-TYPE TRANSCRIPTIONAL REGULATOR RV0880"/>
    <property type="match status" value="1"/>
</dbReference>
<proteinExistence type="predicted"/>
<dbReference type="Pfam" id="PF12802">
    <property type="entry name" value="MarR_2"/>
    <property type="match status" value="1"/>
</dbReference>
<keyword evidence="1" id="KW-0805">Transcription regulation</keyword>
<dbReference type="InterPro" id="IPR023187">
    <property type="entry name" value="Tscrpt_reg_MarR-type_CS"/>
</dbReference>
<dbReference type="PROSITE" id="PS01117">
    <property type="entry name" value="HTH_MARR_1"/>
    <property type="match status" value="1"/>
</dbReference>
<evidence type="ECO:0000256" key="2">
    <source>
        <dbReference type="ARBA" id="ARBA00023125"/>
    </source>
</evidence>
<keyword evidence="3" id="KW-0804">Transcription</keyword>
<feature type="domain" description="HTH marR-type" evidence="4">
    <location>
        <begin position="13"/>
        <end position="147"/>
    </location>
</feature>
<dbReference type="Proteomes" id="UP001056455">
    <property type="component" value="Chromosome"/>
</dbReference>
<dbReference type="EMBL" id="CP099489">
    <property type="protein sequence ID" value="USQ79536.1"/>
    <property type="molecule type" value="Genomic_DNA"/>
</dbReference>
<name>A0ABY4YSG6_9MICO</name>
<reference evidence="5" key="1">
    <citation type="submission" date="2022-06" db="EMBL/GenBank/DDBJ databases">
        <title>Ornithinimicrobium HY1793.</title>
        <authorList>
            <person name="Huang Y."/>
        </authorList>
    </citation>
    <scope>NUCLEOTIDE SEQUENCE</scope>
    <source>
        <strain evidence="5">HY1793</strain>
    </source>
</reference>
<sequence>MPAQPDPNSPESIVRLAHDLRIACMRVSRRVRFETTTGGVAPHQMSVIIRLAASSQTSGELAAIERVSAPSMSRTVGKLVELGLVERASDDEDGRVVRLSLTPAGQEQLDEHRARRDAWMTERLDGLTDEERELLSRASELLNRVVDQ</sequence>
<evidence type="ECO:0000313" key="5">
    <source>
        <dbReference type="EMBL" id="USQ79536.1"/>
    </source>
</evidence>
<gene>
    <name evidence="5" type="ORF">NF556_18370</name>
</gene>
<dbReference type="InterPro" id="IPR036388">
    <property type="entry name" value="WH-like_DNA-bd_sf"/>
</dbReference>
<protein>
    <submittedName>
        <fullName evidence="5">MarR family transcriptional regulator</fullName>
    </submittedName>
</protein>
<evidence type="ECO:0000256" key="3">
    <source>
        <dbReference type="ARBA" id="ARBA00023163"/>
    </source>
</evidence>
<accession>A0ABY4YSG6</accession>
<keyword evidence="6" id="KW-1185">Reference proteome</keyword>
<organism evidence="5 6">
    <name type="scientific">Ornithinimicrobium faecis</name>
    <dbReference type="NCBI Taxonomy" id="2934158"/>
    <lineage>
        <taxon>Bacteria</taxon>
        <taxon>Bacillati</taxon>
        <taxon>Actinomycetota</taxon>
        <taxon>Actinomycetes</taxon>
        <taxon>Micrococcales</taxon>
        <taxon>Ornithinimicrobiaceae</taxon>
        <taxon>Ornithinimicrobium</taxon>
    </lineage>
</organism>
<dbReference type="Gene3D" id="1.10.10.10">
    <property type="entry name" value="Winged helix-like DNA-binding domain superfamily/Winged helix DNA-binding domain"/>
    <property type="match status" value="1"/>
</dbReference>
<dbReference type="InterPro" id="IPR000835">
    <property type="entry name" value="HTH_MarR-typ"/>
</dbReference>
<dbReference type="PANTHER" id="PTHR39515">
    <property type="entry name" value="CONSERVED PROTEIN"/>
    <property type="match status" value="1"/>
</dbReference>
<keyword evidence="2" id="KW-0238">DNA-binding</keyword>
<dbReference type="SUPFAM" id="SSF46785">
    <property type="entry name" value="Winged helix' DNA-binding domain"/>
    <property type="match status" value="1"/>
</dbReference>
<dbReference type="PROSITE" id="PS50995">
    <property type="entry name" value="HTH_MARR_2"/>
    <property type="match status" value="1"/>
</dbReference>
<evidence type="ECO:0000256" key="1">
    <source>
        <dbReference type="ARBA" id="ARBA00023015"/>
    </source>
</evidence>
<evidence type="ECO:0000259" key="4">
    <source>
        <dbReference type="PROSITE" id="PS50995"/>
    </source>
</evidence>
<dbReference type="InterPro" id="IPR052526">
    <property type="entry name" value="HTH-type_Bedaq_tolerance"/>
</dbReference>
<evidence type="ECO:0000313" key="6">
    <source>
        <dbReference type="Proteomes" id="UP001056455"/>
    </source>
</evidence>
<dbReference type="InterPro" id="IPR036390">
    <property type="entry name" value="WH_DNA-bd_sf"/>
</dbReference>